<protein>
    <submittedName>
        <fullName evidence="5">Cell filamentation protein Fic</fullName>
    </submittedName>
</protein>
<proteinExistence type="predicted"/>
<feature type="binding site" evidence="1">
    <location>
        <position position="198"/>
    </location>
    <ligand>
        <name>ATP</name>
        <dbReference type="ChEBI" id="CHEBI:30616"/>
    </ligand>
</feature>
<dbReference type="Gene3D" id="1.10.3290.10">
    <property type="entry name" value="Fido-like domain"/>
    <property type="match status" value="1"/>
</dbReference>
<dbReference type="EMBL" id="PFNG01000276">
    <property type="protein sequence ID" value="PIZ34466.1"/>
    <property type="molecule type" value="Genomic_DNA"/>
</dbReference>
<dbReference type="Pfam" id="PF02661">
    <property type="entry name" value="Fic"/>
    <property type="match status" value="1"/>
</dbReference>
<evidence type="ECO:0000256" key="3">
    <source>
        <dbReference type="PIRSR" id="PIRSR640198-2"/>
    </source>
</evidence>
<keyword evidence="1" id="KW-0547">Nucleotide-binding</keyword>
<feature type="binding site" evidence="3">
    <location>
        <position position="249"/>
    </location>
    <ligand>
        <name>ATP</name>
        <dbReference type="ChEBI" id="CHEBI:30616"/>
    </ligand>
</feature>
<accession>A0A2M7T5H3</accession>
<reference evidence="6" key="1">
    <citation type="submission" date="2017-09" db="EMBL/GenBank/DDBJ databases">
        <title>Depth-based differentiation of microbial function through sediment-hosted aquifers and enrichment of novel symbionts in the deep terrestrial subsurface.</title>
        <authorList>
            <person name="Probst A.J."/>
            <person name="Ladd B."/>
            <person name="Jarett J.K."/>
            <person name="Geller-Mcgrath D.E."/>
            <person name="Sieber C.M.K."/>
            <person name="Emerson J.B."/>
            <person name="Anantharaman K."/>
            <person name="Thomas B.C."/>
            <person name="Malmstrom R."/>
            <person name="Stieglmeier M."/>
            <person name="Klingl A."/>
            <person name="Woyke T."/>
            <person name="Ryan C.M."/>
            <person name="Banfield J.F."/>
        </authorList>
    </citation>
    <scope>NUCLEOTIDE SEQUENCE [LARGE SCALE GENOMIC DNA]</scope>
</reference>
<organism evidence="5 6">
    <name type="scientific">Candidatus Aquicultor secundus</name>
    <dbReference type="NCBI Taxonomy" id="1973895"/>
    <lineage>
        <taxon>Bacteria</taxon>
        <taxon>Bacillati</taxon>
        <taxon>Actinomycetota</taxon>
        <taxon>Candidatus Aquicultoria</taxon>
        <taxon>Candidatus Aquicultorales</taxon>
        <taxon>Candidatus Aquicultoraceae</taxon>
        <taxon>Candidatus Aquicultor</taxon>
    </lineage>
</organism>
<feature type="active site" evidence="2">
    <location>
        <position position="198"/>
    </location>
</feature>
<feature type="non-terminal residue" evidence="5">
    <location>
        <position position="1"/>
    </location>
</feature>
<dbReference type="PANTHER" id="PTHR13504:SF38">
    <property type="entry name" value="FIDO DOMAIN-CONTAINING PROTEIN"/>
    <property type="match status" value="1"/>
</dbReference>
<keyword evidence="1" id="KW-0067">ATP-binding</keyword>
<evidence type="ECO:0000313" key="5">
    <source>
        <dbReference type="EMBL" id="PIZ34466.1"/>
    </source>
</evidence>
<dbReference type="PROSITE" id="PS51459">
    <property type="entry name" value="FIDO"/>
    <property type="match status" value="1"/>
</dbReference>
<dbReference type="PANTHER" id="PTHR13504">
    <property type="entry name" value="FIDO DOMAIN-CONTAINING PROTEIN DDB_G0283145"/>
    <property type="match status" value="1"/>
</dbReference>
<dbReference type="RefSeq" id="WP_286977692.1">
    <property type="nucleotide sequence ID" value="NZ_PFNG01000276.1"/>
</dbReference>
<dbReference type="GO" id="GO:0005524">
    <property type="term" value="F:ATP binding"/>
    <property type="evidence" value="ECO:0007669"/>
    <property type="project" value="UniProtKB-KW"/>
</dbReference>
<sequence length="362" mass="41130">KAPFIPPKLPPKLDYNSLIKEIGEANRALGELNGLLVNIPNPDLLTSPLLTKEAVLSSRIEGTQASLEDVLKYEAEEKVTEANEKERDIREIINYRQAMRLAIEELEKRPISENLIKKIHYVLLDSVRGASKDRGNLRRTQVFIGLPGTPIEEATYVAPPANALQQLLSNWEQYINSDKEKDPLVQIGLAHYQFEAIHPFLDGNGRIGRLLIPLFLYQRNLLSYPLLYISEYFEENRRDYYDLLNSVSNNGAWDSWLRFFLNAITTESIKTKGTVLGILNLYNDLKAEITAINSIYAVRLLDVVFASPIVSFASIKEHLKTASNQTVYNLLAKFVNAGILQEISGKKRDRVYVFAKLIEILR</sequence>
<gene>
    <name evidence="5" type="ORF">COY37_11775</name>
</gene>
<feature type="binding site" evidence="1">
    <location>
        <position position="240"/>
    </location>
    <ligand>
        <name>ATP</name>
        <dbReference type="ChEBI" id="CHEBI:30616"/>
    </ligand>
</feature>
<evidence type="ECO:0000256" key="2">
    <source>
        <dbReference type="PIRSR" id="PIRSR640198-1"/>
    </source>
</evidence>
<evidence type="ECO:0000313" key="6">
    <source>
        <dbReference type="Proteomes" id="UP000230956"/>
    </source>
</evidence>
<feature type="binding site" evidence="1">
    <location>
        <begin position="203"/>
        <end position="209"/>
    </location>
    <ligand>
        <name>ATP</name>
        <dbReference type="ChEBI" id="CHEBI:30616"/>
    </ligand>
</feature>
<dbReference type="InterPro" id="IPR036597">
    <property type="entry name" value="Fido-like_dom_sf"/>
</dbReference>
<feature type="domain" description="Fido" evidence="4">
    <location>
        <begin position="111"/>
        <end position="262"/>
    </location>
</feature>
<feature type="binding site" evidence="3">
    <location>
        <begin position="240"/>
        <end position="241"/>
    </location>
    <ligand>
        <name>ATP</name>
        <dbReference type="ChEBI" id="CHEBI:30616"/>
    </ligand>
</feature>
<dbReference type="InterPro" id="IPR040198">
    <property type="entry name" value="Fido_containing"/>
</dbReference>
<evidence type="ECO:0000259" key="4">
    <source>
        <dbReference type="PROSITE" id="PS51459"/>
    </source>
</evidence>
<name>A0A2M7T5H3_9ACTN</name>
<evidence type="ECO:0000256" key="1">
    <source>
        <dbReference type="PIRSR" id="PIRSR038925-1"/>
    </source>
</evidence>
<comment type="caution">
    <text evidence="5">The sequence shown here is derived from an EMBL/GenBank/DDBJ whole genome shotgun (WGS) entry which is preliminary data.</text>
</comment>
<dbReference type="InterPro" id="IPR003812">
    <property type="entry name" value="Fido"/>
</dbReference>
<dbReference type="PIRSF" id="PIRSF038925">
    <property type="entry name" value="AMP-prot_trans"/>
    <property type="match status" value="1"/>
</dbReference>
<feature type="binding site" evidence="3">
    <location>
        <begin position="202"/>
        <end position="209"/>
    </location>
    <ligand>
        <name>ATP</name>
        <dbReference type="ChEBI" id="CHEBI:30616"/>
    </ligand>
</feature>
<dbReference type="InterPro" id="IPR026287">
    <property type="entry name" value="SoFic-like"/>
</dbReference>
<dbReference type="AlphaFoldDB" id="A0A2M7T5H3"/>
<dbReference type="Pfam" id="PF13784">
    <property type="entry name" value="Fic_N"/>
    <property type="match status" value="1"/>
</dbReference>
<dbReference type="InterPro" id="IPR025758">
    <property type="entry name" value="Fic/DOC_N"/>
</dbReference>
<feature type="binding site" evidence="1">
    <location>
        <position position="61"/>
    </location>
    <ligand>
        <name>ATP</name>
        <dbReference type="ChEBI" id="CHEBI:30616"/>
    </ligand>
</feature>
<dbReference type="SUPFAM" id="SSF140931">
    <property type="entry name" value="Fic-like"/>
    <property type="match status" value="1"/>
</dbReference>
<dbReference type="Proteomes" id="UP000230956">
    <property type="component" value="Unassembled WGS sequence"/>
</dbReference>